<evidence type="ECO:0000256" key="1">
    <source>
        <dbReference type="SAM" id="SignalP"/>
    </source>
</evidence>
<dbReference type="EMBL" id="JADKGY010000016">
    <property type="protein sequence ID" value="MBK9983318.1"/>
    <property type="molecule type" value="Genomic_DNA"/>
</dbReference>
<feature type="signal peptide" evidence="1">
    <location>
        <begin position="1"/>
        <end position="23"/>
    </location>
</feature>
<dbReference type="Proteomes" id="UP000808337">
    <property type="component" value="Unassembled WGS sequence"/>
</dbReference>
<organism evidence="2 3">
    <name type="scientific">Candidatus Opimibacter skivensis</name>
    <dbReference type="NCBI Taxonomy" id="2982028"/>
    <lineage>
        <taxon>Bacteria</taxon>
        <taxon>Pseudomonadati</taxon>
        <taxon>Bacteroidota</taxon>
        <taxon>Saprospiria</taxon>
        <taxon>Saprospirales</taxon>
        <taxon>Saprospiraceae</taxon>
        <taxon>Candidatus Opimibacter</taxon>
    </lineage>
</organism>
<name>A0A9D7SWK5_9BACT</name>
<sequence>MKTFHHLFWLFVFLAFTMHPVCAQKSNVEVTFSVLKNTPFYVKYKRDMTVYQKQALDTLVRQLNEYIAFANFVKTSHPQKLKIELMSEKNSENNSLSDHYLLFTFDPGDGSEVNTYKWDYIDFNELNHLSSNVNEALDNLSQKWIEHLSGHYDEGLTKELFTNLYLILPSQEHYTSTFRAVFPESKKELKLNTELSMFTVSIEYNDDPDNFIPQNNIVYREDFKDNITVGPFHLKGCVCVQLTPWESNHNPVRGKVYFKEYKRKVYESLSPQ</sequence>
<gene>
    <name evidence="2" type="ORF">IPP15_13130</name>
</gene>
<evidence type="ECO:0000313" key="2">
    <source>
        <dbReference type="EMBL" id="MBK9983318.1"/>
    </source>
</evidence>
<proteinExistence type="predicted"/>
<reference evidence="2 3" key="1">
    <citation type="submission" date="2020-10" db="EMBL/GenBank/DDBJ databases">
        <title>Connecting structure to function with the recovery of over 1000 high-quality activated sludge metagenome-assembled genomes encoding full-length rRNA genes using long-read sequencing.</title>
        <authorList>
            <person name="Singleton C.M."/>
            <person name="Petriglieri F."/>
            <person name="Kristensen J.M."/>
            <person name="Kirkegaard R.H."/>
            <person name="Michaelsen T.Y."/>
            <person name="Andersen M.H."/>
            <person name="Karst S.M."/>
            <person name="Dueholm M.S."/>
            <person name="Nielsen P.H."/>
            <person name="Albertsen M."/>
        </authorList>
    </citation>
    <scope>NUCLEOTIDE SEQUENCE [LARGE SCALE GENOMIC DNA]</scope>
    <source>
        <strain evidence="2">Ribe_18-Q3-R11-54_MAXAC.273</strain>
    </source>
</reference>
<keyword evidence="1" id="KW-0732">Signal</keyword>
<protein>
    <submittedName>
        <fullName evidence="2">Uncharacterized protein</fullName>
    </submittedName>
</protein>
<evidence type="ECO:0000313" key="3">
    <source>
        <dbReference type="Proteomes" id="UP000808337"/>
    </source>
</evidence>
<accession>A0A9D7SWK5</accession>
<dbReference type="AlphaFoldDB" id="A0A9D7SWK5"/>
<comment type="caution">
    <text evidence="2">The sequence shown here is derived from an EMBL/GenBank/DDBJ whole genome shotgun (WGS) entry which is preliminary data.</text>
</comment>
<feature type="chain" id="PRO_5038630516" evidence="1">
    <location>
        <begin position="24"/>
        <end position="272"/>
    </location>
</feature>